<dbReference type="EMBL" id="BART01005167">
    <property type="protein sequence ID" value="GAG61994.1"/>
    <property type="molecule type" value="Genomic_DNA"/>
</dbReference>
<organism evidence="1">
    <name type="scientific">marine sediment metagenome</name>
    <dbReference type="NCBI Taxonomy" id="412755"/>
    <lineage>
        <taxon>unclassified sequences</taxon>
        <taxon>metagenomes</taxon>
        <taxon>ecological metagenomes</taxon>
    </lineage>
</organism>
<sequence>RDYKFEYWKAYVIEIAKRLIKKGLDGMKFTLFDRQSEHLEFYDKYSSGSRTGFIYAVPKP</sequence>
<reference evidence="1" key="1">
    <citation type="journal article" date="2014" name="Front. Microbiol.">
        <title>High frequency of phylogenetically diverse reductive dehalogenase-homologous genes in deep subseafloor sedimentary metagenomes.</title>
        <authorList>
            <person name="Kawai M."/>
            <person name="Futagami T."/>
            <person name="Toyoda A."/>
            <person name="Takaki Y."/>
            <person name="Nishi S."/>
            <person name="Hori S."/>
            <person name="Arai W."/>
            <person name="Tsubouchi T."/>
            <person name="Morono Y."/>
            <person name="Uchiyama I."/>
            <person name="Ito T."/>
            <person name="Fujiyama A."/>
            <person name="Inagaki F."/>
            <person name="Takami H."/>
        </authorList>
    </citation>
    <scope>NUCLEOTIDE SEQUENCE</scope>
    <source>
        <strain evidence="1">Expedition CK06-06</strain>
    </source>
</reference>
<gene>
    <name evidence="1" type="ORF">S01H4_12260</name>
</gene>
<protein>
    <submittedName>
        <fullName evidence="1">Uncharacterized protein</fullName>
    </submittedName>
</protein>
<name>X0YYX8_9ZZZZ</name>
<feature type="non-terminal residue" evidence="1">
    <location>
        <position position="1"/>
    </location>
</feature>
<accession>X0YYX8</accession>
<proteinExistence type="predicted"/>
<dbReference type="AlphaFoldDB" id="X0YYX8"/>
<comment type="caution">
    <text evidence="1">The sequence shown here is derived from an EMBL/GenBank/DDBJ whole genome shotgun (WGS) entry which is preliminary data.</text>
</comment>
<evidence type="ECO:0000313" key="1">
    <source>
        <dbReference type="EMBL" id="GAG61994.1"/>
    </source>
</evidence>